<dbReference type="InterPro" id="IPR045520">
    <property type="entry name" value="GPAT/DHAPAT_C"/>
</dbReference>
<evidence type="ECO:0000259" key="16">
    <source>
        <dbReference type="SMART" id="SM00563"/>
    </source>
</evidence>
<dbReference type="PIRSF" id="PIRSF500064">
    <property type="entry name" value="GPAT"/>
    <property type="match status" value="1"/>
</dbReference>
<dbReference type="InterPro" id="IPR028354">
    <property type="entry name" value="GPAT_PlsB"/>
</dbReference>
<feature type="domain" description="Phospholipid/glycerol acyltransferase" evidence="16">
    <location>
        <begin position="306"/>
        <end position="433"/>
    </location>
</feature>
<proteinExistence type="inferred from homology"/>
<keyword evidence="13 15" id="KW-0012">Acyltransferase</keyword>
<evidence type="ECO:0000256" key="5">
    <source>
        <dbReference type="ARBA" id="ARBA00013113"/>
    </source>
</evidence>
<dbReference type="PANTHER" id="PTHR12563">
    <property type="entry name" value="GLYCEROL-3-PHOSPHATE ACYLTRANSFERASE"/>
    <property type="match status" value="1"/>
</dbReference>
<organism evidence="17 18">
    <name type="scientific">Thalassotalea algicola</name>
    <dbReference type="NCBI Taxonomy" id="2716224"/>
    <lineage>
        <taxon>Bacteria</taxon>
        <taxon>Pseudomonadati</taxon>
        <taxon>Pseudomonadota</taxon>
        <taxon>Gammaproteobacteria</taxon>
        <taxon>Alteromonadales</taxon>
        <taxon>Colwelliaceae</taxon>
        <taxon>Thalassotalea</taxon>
    </lineage>
</organism>
<evidence type="ECO:0000256" key="6">
    <source>
        <dbReference type="ARBA" id="ARBA00013432"/>
    </source>
</evidence>
<keyword evidence="9 15" id="KW-0808">Transferase</keyword>
<keyword evidence="15" id="KW-0443">Lipid metabolism</keyword>
<dbReference type="GO" id="GO:0006631">
    <property type="term" value="P:fatty acid metabolic process"/>
    <property type="evidence" value="ECO:0007669"/>
    <property type="project" value="TreeGrafter"/>
</dbReference>
<keyword evidence="12 15" id="KW-1208">Phospholipid metabolism</keyword>
<comment type="similarity">
    <text evidence="4 15">Belongs to the GPAT/DAPAT family.</text>
</comment>
<evidence type="ECO:0000256" key="15">
    <source>
        <dbReference type="HAMAP-Rule" id="MF_00393"/>
    </source>
</evidence>
<evidence type="ECO:0000313" key="18">
    <source>
        <dbReference type="Proteomes" id="UP000568664"/>
    </source>
</evidence>
<comment type="pathway">
    <text evidence="2 15">Phospholipid metabolism; CDP-diacylglycerol biosynthesis; CDP-diacylglycerol from sn-glycerol 3-phosphate: step 1/3.</text>
</comment>
<dbReference type="EC" id="2.3.1.15" evidence="5 15"/>
<evidence type="ECO:0000256" key="11">
    <source>
        <dbReference type="ARBA" id="ARBA00023209"/>
    </source>
</evidence>
<dbReference type="NCBIfam" id="NF003441">
    <property type="entry name" value="PRK04974.1"/>
    <property type="match status" value="1"/>
</dbReference>
<gene>
    <name evidence="15 17" type="primary">plsB</name>
    <name evidence="17" type="ORF">HII17_16075</name>
</gene>
<evidence type="ECO:0000256" key="1">
    <source>
        <dbReference type="ARBA" id="ARBA00004413"/>
    </source>
</evidence>
<keyword evidence="18" id="KW-1185">Reference proteome</keyword>
<dbReference type="SMART" id="SM00563">
    <property type="entry name" value="PlsC"/>
    <property type="match status" value="1"/>
</dbReference>
<keyword evidence="10 15" id="KW-0472">Membrane</keyword>
<dbReference type="PIRSF" id="PIRSF000437">
    <property type="entry name" value="GPAT_DHAPAT"/>
    <property type="match status" value="1"/>
</dbReference>
<keyword evidence="7 15" id="KW-1003">Cell membrane</keyword>
<evidence type="ECO:0000256" key="7">
    <source>
        <dbReference type="ARBA" id="ARBA00022475"/>
    </source>
</evidence>
<dbReference type="EMBL" id="JABBXH010000006">
    <property type="protein sequence ID" value="NMP33076.1"/>
    <property type="molecule type" value="Genomic_DNA"/>
</dbReference>
<dbReference type="GO" id="GO:0005886">
    <property type="term" value="C:plasma membrane"/>
    <property type="evidence" value="ECO:0007669"/>
    <property type="project" value="UniProtKB-SubCell"/>
</dbReference>
<comment type="domain">
    <text evidence="15">The HXXXXD motif is essential for acyltransferase activity and may constitute the binding site for the phosphate moiety of the glycerol-3-phosphate.</text>
</comment>
<reference evidence="17 18" key="1">
    <citation type="submission" date="2020-04" db="EMBL/GenBank/DDBJ databases">
        <title>Thalassotalea sp. M1531, isolated from the surface of marine red alga.</title>
        <authorList>
            <person name="Pang L."/>
            <person name="Lu D.-C."/>
        </authorList>
    </citation>
    <scope>NUCLEOTIDE SEQUENCE [LARGE SCALE GENOMIC DNA]</scope>
    <source>
        <strain evidence="17 18">M1531</strain>
    </source>
</reference>
<feature type="short sequence motif" description="HXXXXD motif" evidence="15">
    <location>
        <begin position="311"/>
        <end position="316"/>
    </location>
</feature>
<keyword evidence="11 15" id="KW-0594">Phospholipid biosynthesis</keyword>
<dbReference type="NCBIfam" id="TIGR03703">
    <property type="entry name" value="plsB"/>
    <property type="match status" value="1"/>
</dbReference>
<comment type="catalytic activity">
    <reaction evidence="14 15">
        <text>sn-glycerol 3-phosphate + an acyl-CoA = a 1-acyl-sn-glycero-3-phosphate + CoA</text>
        <dbReference type="Rhea" id="RHEA:15325"/>
        <dbReference type="ChEBI" id="CHEBI:57287"/>
        <dbReference type="ChEBI" id="CHEBI:57597"/>
        <dbReference type="ChEBI" id="CHEBI:57970"/>
        <dbReference type="ChEBI" id="CHEBI:58342"/>
        <dbReference type="EC" id="2.3.1.15"/>
    </reaction>
</comment>
<dbReference type="InterPro" id="IPR041728">
    <property type="entry name" value="GPAT/DHAPAT_LPLAT"/>
</dbReference>
<dbReference type="InterPro" id="IPR022284">
    <property type="entry name" value="GPAT/DHAPAT"/>
</dbReference>
<evidence type="ECO:0000313" key="17">
    <source>
        <dbReference type="EMBL" id="NMP33076.1"/>
    </source>
</evidence>
<dbReference type="GO" id="GO:0016024">
    <property type="term" value="P:CDP-diacylglycerol biosynthetic process"/>
    <property type="evidence" value="ECO:0007669"/>
    <property type="project" value="UniProtKB-UniRule"/>
</dbReference>
<comment type="pathway">
    <text evidence="3">Lipid metabolism.</text>
</comment>
<evidence type="ECO:0000256" key="9">
    <source>
        <dbReference type="ARBA" id="ARBA00022679"/>
    </source>
</evidence>
<sequence length="813" mass="91947">MLALRSIFYFLLSLPIKLLVRCKIVPDNLAEIEGADAKQPIFYIVRHQSASDLLSLQKACKALDLPDPLSQVVINGQSFDRTLCLEKPTSIILGRRNSKTKAFIQGIKLLKLHNQDKTLDAKLIPANLIWGRRPTVEKNNANMGTVLADQESPTPLRKFFIVLFLGRHTLVRFSDALSLRVMADDHGADQATARKLLRVARFHFHRQTIAATGPRLMHRQQMFTALFANPSIKRLIADEVKSKKLSEEKVKKQALAIMDEIAGDYRESMIRLGERALNWLWNRLYKGIEVNNANKLREVAQDGHEIIYVPCHRSHMDYLLLTYVIFHEGLVTPRIAAGINLNFWPAGPIFRKAGAFFIRRSFRGNRMYSTIFREYLGLLFERGYSVKYYTEGGRSRTGRILQPKTGMIAMTIQSLLRGIDRPLTLVPVYIGYEHVMEVGSYHKELSGSKKQKESIFGVLKAIKSLRNYGKGYVNFGEPININQFLNQNVENWKDAIDPIDPQKPSWLTPAVNVLANDVMKSVNQSVALNSVSLAALILLATENKALAESELNAQMAFFLNLQKHAPYSDNMTMPEDDVDALVEHIKSLGKVNVEQDNFGTILSLSDTAALEMRYYRNNILHAYMLPAFVCRILERNAKVNHQELIGHVQQLIALVKNEMFLWQSDDDVAMQVEQVLNALVEFQMVKQSKAGFWSVVEDMSVKAKLREMGECVDETLQRLAIITTLLSRLAPISKSALEEQVIAIAKRLSKLNNINAPEFVDKKAQSALINVFKELGYAATDEQNYLNDTAQLSNLKALVNNLVDIEVLQSIAR</sequence>
<dbReference type="Pfam" id="PF01553">
    <property type="entry name" value="Acyltransferase"/>
    <property type="match status" value="1"/>
</dbReference>
<accession>A0A7Y0LG92</accession>
<dbReference type="Proteomes" id="UP000568664">
    <property type="component" value="Unassembled WGS sequence"/>
</dbReference>
<dbReference type="InterPro" id="IPR002123">
    <property type="entry name" value="Plipid/glycerol_acylTrfase"/>
</dbReference>
<evidence type="ECO:0000256" key="8">
    <source>
        <dbReference type="ARBA" id="ARBA00022516"/>
    </source>
</evidence>
<dbReference type="CDD" id="cd07993">
    <property type="entry name" value="LPLAT_DHAPAT-like"/>
    <property type="match status" value="1"/>
</dbReference>
<dbReference type="HAMAP" id="MF_00393">
    <property type="entry name" value="Glyc3P_acyltrans"/>
    <property type="match status" value="1"/>
</dbReference>
<dbReference type="UniPathway" id="UPA00557">
    <property type="reaction ID" value="UER00612"/>
</dbReference>
<dbReference type="SUPFAM" id="SSF69593">
    <property type="entry name" value="Glycerol-3-phosphate (1)-acyltransferase"/>
    <property type="match status" value="1"/>
</dbReference>
<evidence type="ECO:0000256" key="10">
    <source>
        <dbReference type="ARBA" id="ARBA00023136"/>
    </source>
</evidence>
<evidence type="ECO:0000256" key="4">
    <source>
        <dbReference type="ARBA" id="ARBA00007937"/>
    </source>
</evidence>
<evidence type="ECO:0000256" key="2">
    <source>
        <dbReference type="ARBA" id="ARBA00004765"/>
    </source>
</evidence>
<dbReference type="AlphaFoldDB" id="A0A7Y0LG92"/>
<dbReference type="Pfam" id="PF19277">
    <property type="entry name" value="GPAT_C"/>
    <property type="match status" value="1"/>
</dbReference>
<dbReference type="RefSeq" id="WP_169076395.1">
    <property type="nucleotide sequence ID" value="NZ_JABBXH010000006.1"/>
</dbReference>
<dbReference type="PANTHER" id="PTHR12563:SF17">
    <property type="entry name" value="DIHYDROXYACETONE PHOSPHATE ACYLTRANSFERASE"/>
    <property type="match status" value="1"/>
</dbReference>
<dbReference type="GO" id="GO:0004366">
    <property type="term" value="F:glycerol-3-phosphate O-acyltransferase activity"/>
    <property type="evidence" value="ECO:0007669"/>
    <property type="project" value="UniProtKB-UniRule"/>
</dbReference>
<evidence type="ECO:0000256" key="12">
    <source>
        <dbReference type="ARBA" id="ARBA00023264"/>
    </source>
</evidence>
<evidence type="ECO:0000256" key="13">
    <source>
        <dbReference type="ARBA" id="ARBA00023315"/>
    </source>
</evidence>
<comment type="caution">
    <text evidence="17">The sequence shown here is derived from an EMBL/GenBank/DDBJ whole genome shotgun (WGS) entry which is preliminary data.</text>
</comment>
<evidence type="ECO:0000256" key="3">
    <source>
        <dbReference type="ARBA" id="ARBA00005189"/>
    </source>
</evidence>
<protein>
    <recommendedName>
        <fullName evidence="6 15">Glycerol-3-phosphate acyltransferase</fullName>
        <shortName evidence="15">GPAT</shortName>
        <ecNumber evidence="5 15">2.3.1.15</ecNumber>
    </recommendedName>
</protein>
<name>A0A7Y0LG92_9GAMM</name>
<comment type="subcellular location">
    <subcellularLocation>
        <location evidence="1 15">Cell membrane</location>
        <topology evidence="1 15">Peripheral membrane protein</topology>
        <orientation evidence="1 15">Cytoplasmic side</orientation>
    </subcellularLocation>
</comment>
<keyword evidence="8 15" id="KW-0444">Lipid biosynthesis</keyword>
<evidence type="ECO:0000256" key="14">
    <source>
        <dbReference type="ARBA" id="ARBA00048427"/>
    </source>
</evidence>